<keyword evidence="5" id="KW-0418">Kinase</keyword>
<comment type="catalytic activity">
    <reaction evidence="7">
        <text>L-threonyl-[protein] + ATP = O-phospho-L-threonyl-[protein] + ADP + H(+)</text>
        <dbReference type="Rhea" id="RHEA:46608"/>
        <dbReference type="Rhea" id="RHEA-COMP:11060"/>
        <dbReference type="Rhea" id="RHEA-COMP:11605"/>
        <dbReference type="ChEBI" id="CHEBI:15378"/>
        <dbReference type="ChEBI" id="CHEBI:30013"/>
        <dbReference type="ChEBI" id="CHEBI:30616"/>
        <dbReference type="ChEBI" id="CHEBI:61977"/>
        <dbReference type="ChEBI" id="CHEBI:456216"/>
        <dbReference type="EC" id="2.7.11.1"/>
    </reaction>
</comment>
<keyword evidence="4" id="KW-0547">Nucleotide-binding</keyword>
<dbReference type="EC" id="2.7.11.1" evidence="1"/>
<keyword evidence="3" id="KW-0808">Transferase</keyword>
<protein>
    <recommendedName>
        <fullName evidence="1">non-specific serine/threonine protein kinase</fullName>
        <ecNumber evidence="1">2.7.11.1</ecNumber>
    </recommendedName>
</protein>
<dbReference type="InterPro" id="IPR011009">
    <property type="entry name" value="Kinase-like_dom_sf"/>
</dbReference>
<reference evidence="10 11" key="1">
    <citation type="submission" date="2019-03" db="EMBL/GenBank/DDBJ databases">
        <title>Single cell metagenomics reveals metabolic interactions within the superorganism composed of flagellate Streblomastix strix and complex community of Bacteroidetes bacteria on its surface.</title>
        <authorList>
            <person name="Treitli S.C."/>
            <person name="Kolisko M."/>
            <person name="Husnik F."/>
            <person name="Keeling P."/>
            <person name="Hampl V."/>
        </authorList>
    </citation>
    <scope>NUCLEOTIDE SEQUENCE [LARGE SCALE GENOMIC DNA]</scope>
    <source>
        <strain evidence="10">ST1C</strain>
    </source>
</reference>
<comment type="catalytic activity">
    <reaction evidence="8">
        <text>L-seryl-[protein] + ATP = O-phospho-L-seryl-[protein] + ADP + H(+)</text>
        <dbReference type="Rhea" id="RHEA:17989"/>
        <dbReference type="Rhea" id="RHEA-COMP:9863"/>
        <dbReference type="Rhea" id="RHEA-COMP:11604"/>
        <dbReference type="ChEBI" id="CHEBI:15378"/>
        <dbReference type="ChEBI" id="CHEBI:29999"/>
        <dbReference type="ChEBI" id="CHEBI:30616"/>
        <dbReference type="ChEBI" id="CHEBI:83421"/>
        <dbReference type="ChEBI" id="CHEBI:456216"/>
        <dbReference type="EC" id="2.7.11.1"/>
    </reaction>
</comment>
<name>A0A5J4WNG4_9EUKA</name>
<dbReference type="AlphaFoldDB" id="A0A5J4WNG4"/>
<dbReference type="GO" id="GO:0005524">
    <property type="term" value="F:ATP binding"/>
    <property type="evidence" value="ECO:0007669"/>
    <property type="project" value="UniProtKB-KW"/>
</dbReference>
<dbReference type="OrthoDB" id="20524at2759"/>
<evidence type="ECO:0000256" key="2">
    <source>
        <dbReference type="ARBA" id="ARBA00022527"/>
    </source>
</evidence>
<evidence type="ECO:0000313" key="10">
    <source>
        <dbReference type="EMBL" id="KAA6396480.1"/>
    </source>
</evidence>
<dbReference type="EMBL" id="SNRW01001418">
    <property type="protein sequence ID" value="KAA6396480.1"/>
    <property type="molecule type" value="Genomic_DNA"/>
</dbReference>
<evidence type="ECO:0000256" key="6">
    <source>
        <dbReference type="ARBA" id="ARBA00022840"/>
    </source>
</evidence>
<dbReference type="GO" id="GO:0004674">
    <property type="term" value="F:protein serine/threonine kinase activity"/>
    <property type="evidence" value="ECO:0007669"/>
    <property type="project" value="UniProtKB-KW"/>
</dbReference>
<dbReference type="Gene3D" id="1.10.510.10">
    <property type="entry name" value="Transferase(Phosphotransferase) domain 1"/>
    <property type="match status" value="1"/>
</dbReference>
<gene>
    <name evidence="10" type="ORF">EZS28_007989</name>
</gene>
<evidence type="ECO:0000259" key="9">
    <source>
        <dbReference type="PROSITE" id="PS50011"/>
    </source>
</evidence>
<dbReference type="PANTHER" id="PTHR43671:SF98">
    <property type="entry name" value="SERINE_THREONINE-PROTEIN KINASE NEK11"/>
    <property type="match status" value="1"/>
</dbReference>
<accession>A0A5J4WNG4</accession>
<evidence type="ECO:0000256" key="4">
    <source>
        <dbReference type="ARBA" id="ARBA00022741"/>
    </source>
</evidence>
<keyword evidence="6" id="KW-0067">ATP-binding</keyword>
<dbReference type="InterPro" id="IPR000719">
    <property type="entry name" value="Prot_kinase_dom"/>
</dbReference>
<evidence type="ECO:0000256" key="8">
    <source>
        <dbReference type="ARBA" id="ARBA00048679"/>
    </source>
</evidence>
<proteinExistence type="predicted"/>
<evidence type="ECO:0000256" key="1">
    <source>
        <dbReference type="ARBA" id="ARBA00012513"/>
    </source>
</evidence>
<sequence length="113" mass="12653">MNEGKDSVDRIGGTQLYMAPETLQNISPETSSHQPRIQQTFAQDIWTIGVDQQGPQIEFLLRVANGEPAALPDHYSENLKALIMKMLIKDPAQRITASEIIQLPEVQAKLEKK</sequence>
<dbReference type="SUPFAM" id="SSF56112">
    <property type="entry name" value="Protein kinase-like (PK-like)"/>
    <property type="match status" value="1"/>
</dbReference>
<evidence type="ECO:0000313" key="11">
    <source>
        <dbReference type="Proteomes" id="UP000324800"/>
    </source>
</evidence>
<dbReference type="Proteomes" id="UP000324800">
    <property type="component" value="Unassembled WGS sequence"/>
</dbReference>
<dbReference type="InterPro" id="IPR050660">
    <property type="entry name" value="NEK_Ser/Thr_kinase"/>
</dbReference>
<dbReference type="PANTHER" id="PTHR43671">
    <property type="entry name" value="SERINE/THREONINE-PROTEIN KINASE NEK"/>
    <property type="match status" value="1"/>
</dbReference>
<feature type="domain" description="Protein kinase" evidence="9">
    <location>
        <begin position="1"/>
        <end position="106"/>
    </location>
</feature>
<evidence type="ECO:0000256" key="3">
    <source>
        <dbReference type="ARBA" id="ARBA00022679"/>
    </source>
</evidence>
<evidence type="ECO:0000256" key="7">
    <source>
        <dbReference type="ARBA" id="ARBA00047899"/>
    </source>
</evidence>
<organism evidence="10 11">
    <name type="scientific">Streblomastix strix</name>
    <dbReference type="NCBI Taxonomy" id="222440"/>
    <lineage>
        <taxon>Eukaryota</taxon>
        <taxon>Metamonada</taxon>
        <taxon>Preaxostyla</taxon>
        <taxon>Oxymonadida</taxon>
        <taxon>Streblomastigidae</taxon>
        <taxon>Streblomastix</taxon>
    </lineage>
</organism>
<comment type="caution">
    <text evidence="10">The sequence shown here is derived from an EMBL/GenBank/DDBJ whole genome shotgun (WGS) entry which is preliminary data.</text>
</comment>
<evidence type="ECO:0000256" key="5">
    <source>
        <dbReference type="ARBA" id="ARBA00022777"/>
    </source>
</evidence>
<keyword evidence="2" id="KW-0723">Serine/threonine-protein kinase</keyword>
<dbReference type="PROSITE" id="PS50011">
    <property type="entry name" value="PROTEIN_KINASE_DOM"/>
    <property type="match status" value="1"/>
</dbReference>